<dbReference type="InParanoid" id="A0A1Y2LWG5"/>
<dbReference type="GO" id="GO:0016020">
    <property type="term" value="C:membrane"/>
    <property type="evidence" value="ECO:0007669"/>
    <property type="project" value="UniProtKB-SubCell"/>
</dbReference>
<dbReference type="PROSITE" id="PS50850">
    <property type="entry name" value="MFS"/>
    <property type="match status" value="1"/>
</dbReference>
<keyword evidence="4 6" id="KW-1133">Transmembrane helix</keyword>
<evidence type="ECO:0000256" key="3">
    <source>
        <dbReference type="ARBA" id="ARBA00022692"/>
    </source>
</evidence>
<feature type="transmembrane region" description="Helical" evidence="6">
    <location>
        <begin position="132"/>
        <end position="151"/>
    </location>
</feature>
<reference evidence="8 9" key="1">
    <citation type="journal article" date="2017" name="Genome Announc.">
        <title>Genome sequence of the saprophytic ascomycete Epicoccum nigrum ICMP 19927 strain isolated from New Zealand.</title>
        <authorList>
            <person name="Fokin M."/>
            <person name="Fleetwood D."/>
            <person name="Weir B.S."/>
            <person name="Villas-Boas S.G."/>
        </authorList>
    </citation>
    <scope>NUCLEOTIDE SEQUENCE [LARGE SCALE GENOMIC DNA]</scope>
    <source>
        <strain evidence="8 9">ICMP 19927</strain>
    </source>
</reference>
<feature type="transmembrane region" description="Helical" evidence="6">
    <location>
        <begin position="422"/>
        <end position="447"/>
    </location>
</feature>
<keyword evidence="3 6" id="KW-0812">Transmembrane</keyword>
<feature type="transmembrane region" description="Helical" evidence="6">
    <location>
        <begin position="292"/>
        <end position="317"/>
    </location>
</feature>
<dbReference type="CDD" id="cd17330">
    <property type="entry name" value="MFS_SLC46_TetA_like"/>
    <property type="match status" value="1"/>
</dbReference>
<feature type="domain" description="Major facilitator superfamily (MFS) profile" evidence="7">
    <location>
        <begin position="61"/>
        <end position="482"/>
    </location>
</feature>
<feature type="transmembrane region" description="Helical" evidence="6">
    <location>
        <begin position="231"/>
        <end position="254"/>
    </location>
</feature>
<evidence type="ECO:0000256" key="1">
    <source>
        <dbReference type="ARBA" id="ARBA00004141"/>
    </source>
</evidence>
<dbReference type="SUPFAM" id="SSF103473">
    <property type="entry name" value="MFS general substrate transporter"/>
    <property type="match status" value="1"/>
</dbReference>
<proteinExistence type="predicted"/>
<protein>
    <recommendedName>
        <fullName evidence="7">Major facilitator superfamily (MFS) profile domain-containing protein</fullName>
    </recommendedName>
</protein>
<evidence type="ECO:0000256" key="2">
    <source>
        <dbReference type="ARBA" id="ARBA00022448"/>
    </source>
</evidence>
<gene>
    <name evidence="8" type="ORF">B5807_06686</name>
</gene>
<evidence type="ECO:0000259" key="7">
    <source>
        <dbReference type="PROSITE" id="PS50850"/>
    </source>
</evidence>
<feature type="transmembrane region" description="Helical" evidence="6">
    <location>
        <begin position="355"/>
        <end position="373"/>
    </location>
</feature>
<evidence type="ECO:0000256" key="5">
    <source>
        <dbReference type="ARBA" id="ARBA00023136"/>
    </source>
</evidence>
<feature type="transmembrane region" description="Helical" evidence="6">
    <location>
        <begin position="157"/>
        <end position="177"/>
    </location>
</feature>
<dbReference type="InterPro" id="IPR036259">
    <property type="entry name" value="MFS_trans_sf"/>
</dbReference>
<comment type="subcellular location">
    <subcellularLocation>
        <location evidence="1">Membrane</location>
        <topology evidence="1">Multi-pass membrane protein</topology>
    </subcellularLocation>
</comment>
<feature type="transmembrane region" description="Helical" evidence="6">
    <location>
        <begin position="189"/>
        <end position="211"/>
    </location>
</feature>
<dbReference type="InterPro" id="IPR011701">
    <property type="entry name" value="MFS"/>
</dbReference>
<feature type="transmembrane region" description="Helical" evidence="6">
    <location>
        <begin position="99"/>
        <end position="120"/>
    </location>
</feature>
<evidence type="ECO:0000256" key="6">
    <source>
        <dbReference type="SAM" id="Phobius"/>
    </source>
</evidence>
<feature type="transmembrane region" description="Helical" evidence="6">
    <location>
        <begin position="323"/>
        <end position="343"/>
    </location>
</feature>
<dbReference type="Proteomes" id="UP000193240">
    <property type="component" value="Unassembled WGS sequence"/>
</dbReference>
<dbReference type="OMA" id="IWQMILF"/>
<feature type="transmembrane region" description="Helical" evidence="6">
    <location>
        <begin position="459"/>
        <end position="478"/>
    </location>
</feature>
<keyword evidence="5 6" id="KW-0472">Membrane</keyword>
<name>A0A1Y2LWG5_EPING</name>
<keyword evidence="2" id="KW-0813">Transport</keyword>
<evidence type="ECO:0000256" key="4">
    <source>
        <dbReference type="ARBA" id="ARBA00022989"/>
    </source>
</evidence>
<dbReference type="PANTHER" id="PTHR23504:SF3">
    <property type="entry name" value="MAJOR FACILITATOR SUPERFAMILY (MFS) PROFILE DOMAIN-CONTAINING PROTEIN"/>
    <property type="match status" value="1"/>
</dbReference>
<dbReference type="InterPro" id="IPR020846">
    <property type="entry name" value="MFS_dom"/>
</dbReference>
<dbReference type="Pfam" id="PF07690">
    <property type="entry name" value="MFS_1"/>
    <property type="match status" value="1"/>
</dbReference>
<organism evidence="8 9">
    <name type="scientific">Epicoccum nigrum</name>
    <name type="common">Soil fungus</name>
    <name type="synonym">Epicoccum purpurascens</name>
    <dbReference type="NCBI Taxonomy" id="105696"/>
    <lineage>
        <taxon>Eukaryota</taxon>
        <taxon>Fungi</taxon>
        <taxon>Dikarya</taxon>
        <taxon>Ascomycota</taxon>
        <taxon>Pezizomycotina</taxon>
        <taxon>Dothideomycetes</taxon>
        <taxon>Pleosporomycetidae</taxon>
        <taxon>Pleosporales</taxon>
        <taxon>Pleosporineae</taxon>
        <taxon>Didymellaceae</taxon>
        <taxon>Epicoccum</taxon>
    </lineage>
</organism>
<evidence type="ECO:0000313" key="9">
    <source>
        <dbReference type="Proteomes" id="UP000193240"/>
    </source>
</evidence>
<dbReference type="AlphaFoldDB" id="A0A1Y2LWG5"/>
<dbReference type="GO" id="GO:0022857">
    <property type="term" value="F:transmembrane transporter activity"/>
    <property type="evidence" value="ECO:0007669"/>
    <property type="project" value="InterPro"/>
</dbReference>
<dbReference type="Gene3D" id="1.20.1250.20">
    <property type="entry name" value="MFS general substrate transporter like domains"/>
    <property type="match status" value="1"/>
</dbReference>
<evidence type="ECO:0000313" key="8">
    <source>
        <dbReference type="EMBL" id="OSS47939.1"/>
    </source>
</evidence>
<keyword evidence="9" id="KW-1185">Reference proteome</keyword>
<dbReference type="PANTHER" id="PTHR23504">
    <property type="entry name" value="MAJOR FACILITATOR SUPERFAMILY DOMAIN-CONTAINING PROTEIN 10"/>
    <property type="match status" value="1"/>
</dbReference>
<dbReference type="EMBL" id="KZ107847">
    <property type="protein sequence ID" value="OSS47939.1"/>
    <property type="molecule type" value="Genomic_DNA"/>
</dbReference>
<accession>A0A1Y2LWG5</accession>
<feature type="transmembrane region" description="Helical" evidence="6">
    <location>
        <begin position="385"/>
        <end position="410"/>
    </location>
</feature>
<feature type="transmembrane region" description="Helical" evidence="6">
    <location>
        <begin position="70"/>
        <end position="87"/>
    </location>
</feature>
<sequence length="496" mass="53256">MSTTTNNSNGPAIHANSDETTPLLASVATEPVTEPVHASIPETSSNGVHASDEDAPLPKLQILFLSYTRIIEPIAFFSIFPYITSMIENVGGKAPEDAGFYAGLIESLFSLTQMFLMVFWGRASDRYGRKPVLVFSLLGLAVATTLFGMSQSIAQMVVFRCIAGVFGGTVVTLRTMFSEISTKRTQAKAFSYFAFGGNLGITLGPLLGAAFERPAEKYPRVFGYQFFRDYPYALPGMVISALTLGAALTTILFVKETYHVDRAAKPTSKPPMTIWQLLNSPGVPQVLAINQYIALLAFTFTAVNPVFLHMPVLLGGLGLPDELIAAVIGFSGASQAAWLLLVFPSLHRRIGTGAILRLAALIWPFFFAMHPLFNALLRHGDKATFWALAPPALGLGSSVAMAFTAVQLAINDVAPSQETFGTLNAIVLAASAGMRAVVPALATGLYAVGVKYHVLWGQMFWVVEVAIGAGLVFMLRLLPEKAEGRVVKRGAGRGEE</sequence>